<evidence type="ECO:0008006" key="4">
    <source>
        <dbReference type="Google" id="ProtNLM"/>
    </source>
</evidence>
<dbReference type="OMA" id="QWEKCCE"/>
<evidence type="ECO:0000313" key="3">
    <source>
        <dbReference type="Proteomes" id="UP000006591"/>
    </source>
</evidence>
<dbReference type="eggNOG" id="ENOG502QS8B">
    <property type="taxonomic scope" value="Eukaryota"/>
</dbReference>
<feature type="region of interest" description="Disordered" evidence="1">
    <location>
        <begin position="121"/>
        <end position="146"/>
    </location>
</feature>
<dbReference type="Pfam" id="PF14968">
    <property type="entry name" value="CCDC84"/>
    <property type="match status" value="1"/>
</dbReference>
<reference evidence="2" key="2">
    <citation type="submission" date="2018-04" db="EMBL/GenBank/DDBJ databases">
        <title>OnivRS2 (Oryza nivara Reference Sequence Version 2).</title>
        <authorList>
            <person name="Zhang J."/>
            <person name="Kudrna D."/>
            <person name="Lee S."/>
            <person name="Talag J."/>
            <person name="Rajasekar S."/>
            <person name="Welchert J."/>
            <person name="Hsing Y.-I."/>
            <person name="Wing R.A."/>
        </authorList>
    </citation>
    <scope>NUCLEOTIDE SEQUENCE [LARGE SCALE GENOMIC DNA]</scope>
    <source>
        <strain evidence="2">SL10</strain>
    </source>
</reference>
<feature type="compositionally biased region" description="Low complexity" evidence="1">
    <location>
        <begin position="121"/>
        <end position="132"/>
    </location>
</feature>
<proteinExistence type="predicted"/>
<organism evidence="2">
    <name type="scientific">Oryza nivara</name>
    <name type="common">Indian wild rice</name>
    <name type="synonym">Oryza sativa f. spontanea</name>
    <dbReference type="NCBI Taxonomy" id="4536"/>
    <lineage>
        <taxon>Eukaryota</taxon>
        <taxon>Viridiplantae</taxon>
        <taxon>Streptophyta</taxon>
        <taxon>Embryophyta</taxon>
        <taxon>Tracheophyta</taxon>
        <taxon>Spermatophyta</taxon>
        <taxon>Magnoliopsida</taxon>
        <taxon>Liliopsida</taxon>
        <taxon>Poales</taxon>
        <taxon>Poaceae</taxon>
        <taxon>BOP clade</taxon>
        <taxon>Oryzoideae</taxon>
        <taxon>Oryzeae</taxon>
        <taxon>Oryzinae</taxon>
        <taxon>Oryza</taxon>
    </lineage>
</organism>
<dbReference type="PANTHER" id="PTHR31198">
    <property type="entry name" value="COILED-COIL DOMAIN-CONTAINING PROTEIN 84"/>
    <property type="match status" value="1"/>
</dbReference>
<evidence type="ECO:0000313" key="2">
    <source>
        <dbReference type="EnsemblPlants" id="ONIVA09G16850.1"/>
    </source>
</evidence>
<dbReference type="AlphaFoldDB" id="A0A0E0IM48"/>
<keyword evidence="3" id="KW-1185">Reference proteome</keyword>
<dbReference type="PANTHER" id="PTHR31198:SF1">
    <property type="entry name" value="CENTROSOMAL AT-AC SPLICING FACTOR"/>
    <property type="match status" value="1"/>
</dbReference>
<name>A0A0E0IM48_ORYNI</name>
<reference evidence="2" key="1">
    <citation type="submission" date="2015-04" db="UniProtKB">
        <authorList>
            <consortium name="EnsemblPlants"/>
        </authorList>
    </citation>
    <scope>IDENTIFICATION</scope>
    <source>
        <strain evidence="2">SL10</strain>
    </source>
</reference>
<accession>A0A0E0IM48</accession>
<dbReference type="Gramene" id="ONIVA09G16850.1">
    <property type="protein sequence ID" value="ONIVA09G16850.1"/>
    <property type="gene ID" value="ONIVA09G16850"/>
</dbReference>
<dbReference type="Proteomes" id="UP000006591">
    <property type="component" value="Chromosome 9"/>
</dbReference>
<dbReference type="STRING" id="4536.A0A0E0IM48"/>
<dbReference type="InterPro" id="IPR028015">
    <property type="entry name" value="CCDC84-like"/>
</dbReference>
<sequence>MPPKRGAAPAAAFEYCELCRRNHDQGRRHRYFPAHRAALAAALSRFRSKRLDLRRALRHPSSAARSRLWCPFCSADLVDLDSRFACSNAIYHLASQDHLNGVKAFLQKHGGGMDQWEKCCESSSTEQETSTEGSNRETLVEIPVRA</sequence>
<dbReference type="EnsemblPlants" id="ONIVA09G16850.1">
    <property type="protein sequence ID" value="ONIVA09G16850.1"/>
    <property type="gene ID" value="ONIVA09G16850"/>
</dbReference>
<evidence type="ECO:0000256" key="1">
    <source>
        <dbReference type="SAM" id="MobiDB-lite"/>
    </source>
</evidence>
<protein>
    <recommendedName>
        <fullName evidence="4">TITAN-like protein</fullName>
    </recommendedName>
</protein>
<dbReference type="HOGENOM" id="CLU_1780438_0_0_1"/>